<dbReference type="InterPro" id="IPR041619">
    <property type="entry name" value="NAPRTase_C"/>
</dbReference>
<dbReference type="Pfam" id="PF17956">
    <property type="entry name" value="NAPRTase_C"/>
    <property type="match status" value="1"/>
</dbReference>
<evidence type="ECO:0000256" key="3">
    <source>
        <dbReference type="ARBA" id="ARBA00022553"/>
    </source>
</evidence>
<sequence length="176" mass="20547">MNYQKHEINVFGIGTNLVTCASQPSLGMVYKLVENDKNPTFKLSEDILKSYIPFKKMCYRFFNKEGLAVLDYLTLWDEEPPKPMDKILCYHPYHIGVKTYIIPSKIQTLTKLVFTHGSPCQQFKTFENIRNEVKKNVKTIRPDHLRYINPTPYKVSLSEKLYNAHHSCNNNITVLE</sequence>
<dbReference type="PANTHER" id="PTHR11098">
    <property type="entry name" value="NICOTINATE PHOSPHORIBOSYLTRANSFERASE"/>
    <property type="match status" value="1"/>
</dbReference>
<keyword evidence="8" id="KW-0808">Transferase</keyword>
<reference evidence="8" key="1">
    <citation type="submission" date="2018-11" db="EMBL/GenBank/DDBJ databases">
        <title>Henneguya salminicola genome and transcriptome.</title>
        <authorList>
            <person name="Yahalomi D."/>
            <person name="Atkinson S.D."/>
            <person name="Neuhof M."/>
            <person name="Chang E.S."/>
            <person name="Philippe H."/>
            <person name="Cartwright P."/>
            <person name="Bartholomew J.L."/>
            <person name="Huchon D."/>
        </authorList>
    </citation>
    <scope>NUCLEOTIDE SEQUENCE</scope>
    <source>
        <strain evidence="8">Hz1</strain>
        <tissue evidence="8">Whole</tissue>
    </source>
</reference>
<keyword evidence="5" id="KW-0662">Pyridine nucleotide biosynthesis</keyword>
<organism evidence="8">
    <name type="scientific">Henneguya salminicola</name>
    <name type="common">Myxosporean</name>
    <dbReference type="NCBI Taxonomy" id="69463"/>
    <lineage>
        <taxon>Eukaryota</taxon>
        <taxon>Metazoa</taxon>
        <taxon>Cnidaria</taxon>
        <taxon>Myxozoa</taxon>
        <taxon>Myxosporea</taxon>
        <taxon>Bivalvulida</taxon>
        <taxon>Platysporina</taxon>
        <taxon>Myxobolidae</taxon>
        <taxon>Henneguya</taxon>
    </lineage>
</organism>
<keyword evidence="8" id="KW-0328">Glycosyltransferase</keyword>
<dbReference type="InterPro" id="IPR007229">
    <property type="entry name" value="Nic_PRibTrfase-Fam"/>
</dbReference>
<dbReference type="GO" id="GO:0016757">
    <property type="term" value="F:glycosyltransferase activity"/>
    <property type="evidence" value="ECO:0007669"/>
    <property type="project" value="UniProtKB-KW"/>
</dbReference>
<keyword evidence="3" id="KW-0597">Phosphoprotein</keyword>
<evidence type="ECO:0000256" key="2">
    <source>
        <dbReference type="ARBA" id="ARBA00013236"/>
    </source>
</evidence>
<evidence type="ECO:0000313" key="8">
    <source>
        <dbReference type="EMBL" id="NDJ93157.1"/>
    </source>
</evidence>
<dbReference type="PANTHER" id="PTHR11098:SF1">
    <property type="entry name" value="NICOTINATE PHOSPHORIBOSYLTRANSFERASE"/>
    <property type="match status" value="1"/>
</dbReference>
<dbReference type="EMBL" id="GHBP01002644">
    <property type="protein sequence ID" value="NDJ93157.1"/>
    <property type="molecule type" value="Transcribed_RNA"/>
</dbReference>
<dbReference type="GO" id="GO:0005829">
    <property type="term" value="C:cytosol"/>
    <property type="evidence" value="ECO:0007669"/>
    <property type="project" value="TreeGrafter"/>
</dbReference>
<evidence type="ECO:0000256" key="4">
    <source>
        <dbReference type="ARBA" id="ARBA00022598"/>
    </source>
</evidence>
<dbReference type="UniPathway" id="UPA00253">
    <property type="reaction ID" value="UER00457"/>
</dbReference>
<dbReference type="InterPro" id="IPR036068">
    <property type="entry name" value="Nicotinate_pribotase-like_C"/>
</dbReference>
<dbReference type="SUPFAM" id="SSF51690">
    <property type="entry name" value="Nicotinate/Quinolinate PRTase C-terminal domain-like"/>
    <property type="match status" value="1"/>
</dbReference>
<evidence type="ECO:0000256" key="6">
    <source>
        <dbReference type="ARBA" id="ARBA00048668"/>
    </source>
</evidence>
<proteinExistence type="predicted"/>
<comment type="catalytic activity">
    <reaction evidence="6">
        <text>5-phospho-alpha-D-ribose 1-diphosphate + nicotinate + ATP + H2O = nicotinate beta-D-ribonucleotide + ADP + phosphate + diphosphate</text>
        <dbReference type="Rhea" id="RHEA:36163"/>
        <dbReference type="ChEBI" id="CHEBI:15377"/>
        <dbReference type="ChEBI" id="CHEBI:30616"/>
        <dbReference type="ChEBI" id="CHEBI:32544"/>
        <dbReference type="ChEBI" id="CHEBI:33019"/>
        <dbReference type="ChEBI" id="CHEBI:43474"/>
        <dbReference type="ChEBI" id="CHEBI:57502"/>
        <dbReference type="ChEBI" id="CHEBI:58017"/>
        <dbReference type="ChEBI" id="CHEBI:456216"/>
        <dbReference type="EC" id="6.3.4.21"/>
    </reaction>
</comment>
<evidence type="ECO:0000256" key="1">
    <source>
        <dbReference type="ARBA" id="ARBA00004952"/>
    </source>
</evidence>
<dbReference type="GO" id="GO:0004516">
    <property type="term" value="F:nicotinate phosphoribosyltransferase activity"/>
    <property type="evidence" value="ECO:0007669"/>
    <property type="project" value="UniProtKB-EC"/>
</dbReference>
<dbReference type="EC" id="6.3.4.21" evidence="2"/>
<comment type="pathway">
    <text evidence="1">Cofactor biosynthesis; NAD(+) biosynthesis; nicotinate D-ribonucleotide from nicotinate: step 1/1.</text>
</comment>
<dbReference type="GO" id="GO:0034355">
    <property type="term" value="P:NAD+ biosynthetic process via the salvage pathway"/>
    <property type="evidence" value="ECO:0007669"/>
    <property type="project" value="TreeGrafter"/>
</dbReference>
<dbReference type="Gene3D" id="3.20.140.10">
    <property type="entry name" value="nicotinate phosphoribosyltransferase"/>
    <property type="match status" value="1"/>
</dbReference>
<name>A0A6G3MGL8_HENSL</name>
<protein>
    <recommendedName>
        <fullName evidence="2">nicotinate phosphoribosyltransferase</fullName>
        <ecNumber evidence="2">6.3.4.21</ecNumber>
    </recommendedName>
</protein>
<dbReference type="AlphaFoldDB" id="A0A6G3MGL8"/>
<accession>A0A6G3MGL8</accession>
<feature type="domain" description="Nicotinate phosphoribosyltransferase C-terminal" evidence="7">
    <location>
        <begin position="55"/>
        <end position="163"/>
    </location>
</feature>
<keyword evidence="4" id="KW-0436">Ligase</keyword>
<evidence type="ECO:0000259" key="7">
    <source>
        <dbReference type="Pfam" id="PF17956"/>
    </source>
</evidence>
<evidence type="ECO:0000256" key="5">
    <source>
        <dbReference type="ARBA" id="ARBA00022642"/>
    </source>
</evidence>